<dbReference type="GO" id="GO:0046872">
    <property type="term" value="F:metal ion binding"/>
    <property type="evidence" value="ECO:0007669"/>
    <property type="project" value="UniProtKB-KW"/>
</dbReference>
<organism evidence="15 16">
    <name type="scientific">Reinekea forsetii</name>
    <dbReference type="NCBI Taxonomy" id="1336806"/>
    <lineage>
        <taxon>Bacteria</taxon>
        <taxon>Pseudomonadati</taxon>
        <taxon>Pseudomonadota</taxon>
        <taxon>Gammaproteobacteria</taxon>
        <taxon>Oceanospirillales</taxon>
        <taxon>Saccharospirillaceae</taxon>
        <taxon>Reinekea</taxon>
    </lineage>
</organism>
<dbReference type="EMBL" id="CP011797">
    <property type="protein sequence ID" value="ATX78074.1"/>
    <property type="molecule type" value="Genomic_DNA"/>
</dbReference>
<feature type="transmembrane region" description="Helical" evidence="13">
    <location>
        <begin position="93"/>
        <end position="120"/>
    </location>
</feature>
<dbReference type="GO" id="GO:0022904">
    <property type="term" value="P:respiratory electron transport chain"/>
    <property type="evidence" value="ECO:0007669"/>
    <property type="project" value="InterPro"/>
</dbReference>
<dbReference type="SUPFAM" id="SSF81342">
    <property type="entry name" value="Transmembrane di-heme cytochromes"/>
    <property type="match status" value="1"/>
</dbReference>
<protein>
    <submittedName>
        <fullName evidence="15">Cytochrome B561</fullName>
    </submittedName>
</protein>
<evidence type="ECO:0000256" key="5">
    <source>
        <dbReference type="ARBA" id="ARBA00022617"/>
    </source>
</evidence>
<dbReference type="InterPro" id="IPR011577">
    <property type="entry name" value="Cyt_b561_bac/Ni-Hgenase"/>
</dbReference>
<dbReference type="PANTHER" id="PTHR30529:SF1">
    <property type="entry name" value="CYTOCHROME B561 HOMOLOG 2"/>
    <property type="match status" value="1"/>
</dbReference>
<dbReference type="PANTHER" id="PTHR30529">
    <property type="entry name" value="CYTOCHROME B561"/>
    <property type="match status" value="1"/>
</dbReference>
<evidence type="ECO:0000256" key="4">
    <source>
        <dbReference type="ARBA" id="ARBA00022475"/>
    </source>
</evidence>
<dbReference type="GO" id="GO:0005886">
    <property type="term" value="C:plasma membrane"/>
    <property type="evidence" value="ECO:0007669"/>
    <property type="project" value="UniProtKB-SubCell"/>
</dbReference>
<evidence type="ECO:0000256" key="11">
    <source>
        <dbReference type="ARBA" id="ARBA00023136"/>
    </source>
</evidence>
<evidence type="ECO:0000256" key="7">
    <source>
        <dbReference type="ARBA" id="ARBA00022723"/>
    </source>
</evidence>
<dbReference type="InterPro" id="IPR052168">
    <property type="entry name" value="Cytochrome_b561_oxidase"/>
</dbReference>
<proteinExistence type="inferred from homology"/>
<comment type="cofactor">
    <cofactor evidence="1">
        <name>heme b</name>
        <dbReference type="ChEBI" id="CHEBI:60344"/>
    </cofactor>
</comment>
<dbReference type="GO" id="GO:0020037">
    <property type="term" value="F:heme binding"/>
    <property type="evidence" value="ECO:0007669"/>
    <property type="project" value="TreeGrafter"/>
</dbReference>
<evidence type="ECO:0000256" key="3">
    <source>
        <dbReference type="ARBA" id="ARBA00022448"/>
    </source>
</evidence>
<feature type="transmembrane region" description="Helical" evidence="13">
    <location>
        <begin position="54"/>
        <end position="73"/>
    </location>
</feature>
<dbReference type="Proteomes" id="UP000229757">
    <property type="component" value="Chromosome"/>
</dbReference>
<keyword evidence="6 13" id="KW-0812">Transmembrane</keyword>
<comment type="similarity">
    <text evidence="12">Belongs to the cytochrome b561 family.</text>
</comment>
<keyword evidence="10" id="KW-0408">Iron</keyword>
<evidence type="ECO:0000256" key="13">
    <source>
        <dbReference type="SAM" id="Phobius"/>
    </source>
</evidence>
<evidence type="ECO:0000256" key="10">
    <source>
        <dbReference type="ARBA" id="ARBA00023004"/>
    </source>
</evidence>
<dbReference type="OrthoDB" id="9793784at2"/>
<evidence type="ECO:0000259" key="14">
    <source>
        <dbReference type="Pfam" id="PF01292"/>
    </source>
</evidence>
<evidence type="ECO:0000256" key="9">
    <source>
        <dbReference type="ARBA" id="ARBA00022989"/>
    </source>
</evidence>
<keyword evidence="3" id="KW-0813">Transport</keyword>
<feature type="transmembrane region" description="Helical" evidence="13">
    <location>
        <begin position="151"/>
        <end position="169"/>
    </location>
</feature>
<evidence type="ECO:0000256" key="6">
    <source>
        <dbReference type="ARBA" id="ARBA00022692"/>
    </source>
</evidence>
<keyword evidence="4" id="KW-1003">Cell membrane</keyword>
<evidence type="ECO:0000313" key="16">
    <source>
        <dbReference type="Proteomes" id="UP000229757"/>
    </source>
</evidence>
<sequence length="201" mass="23093">MTTYPRLTQENPPHDYSSPYRWLHWTIATGCITLLIAGQQFNLPLSNAYRSAGLRYHSTIGTVVLVCALYLFFKRFIRRDTRPNHNLPMLKRLIATGVHLALYSLAILIPLTGLLTAYYAELPVLLLGLFDISGYATDNALYTQIRRVHELATLLAMALLVAHVGAAIYHHRIQKDRVLSAMVDIDYYAEKWRVLRRKLRR</sequence>
<dbReference type="AlphaFoldDB" id="A0A2K8KYZ8"/>
<dbReference type="KEGG" id="rfo:REIFOR_02953"/>
<evidence type="ECO:0000256" key="12">
    <source>
        <dbReference type="ARBA" id="ARBA00037975"/>
    </source>
</evidence>
<dbReference type="Gene3D" id="1.20.950.20">
    <property type="entry name" value="Transmembrane di-heme cytochromes, Chain C"/>
    <property type="match status" value="1"/>
</dbReference>
<accession>A0A2K8KYZ8</accession>
<keyword evidence="5" id="KW-0349">Heme</keyword>
<keyword evidence="9 13" id="KW-1133">Transmembrane helix</keyword>
<keyword evidence="16" id="KW-1185">Reference proteome</keyword>
<feature type="domain" description="Cytochrome b561 bacterial/Ni-hydrogenase" evidence="14">
    <location>
        <begin position="16"/>
        <end position="183"/>
    </location>
</feature>
<keyword evidence="11 13" id="KW-0472">Membrane</keyword>
<dbReference type="InterPro" id="IPR016174">
    <property type="entry name" value="Di-haem_cyt_TM"/>
</dbReference>
<keyword evidence="7" id="KW-0479">Metal-binding</keyword>
<feature type="transmembrane region" description="Helical" evidence="13">
    <location>
        <begin position="22"/>
        <end position="42"/>
    </location>
</feature>
<name>A0A2K8KYZ8_9GAMM</name>
<keyword evidence="8" id="KW-0249">Electron transport</keyword>
<comment type="subcellular location">
    <subcellularLocation>
        <location evidence="2">Cell membrane</location>
        <topology evidence="2">Multi-pass membrane protein</topology>
    </subcellularLocation>
</comment>
<evidence type="ECO:0000256" key="2">
    <source>
        <dbReference type="ARBA" id="ARBA00004651"/>
    </source>
</evidence>
<dbReference type="GO" id="GO:0009055">
    <property type="term" value="F:electron transfer activity"/>
    <property type="evidence" value="ECO:0007669"/>
    <property type="project" value="InterPro"/>
</dbReference>
<gene>
    <name evidence="15" type="ORF">REIFOR_02953</name>
</gene>
<evidence type="ECO:0000313" key="15">
    <source>
        <dbReference type="EMBL" id="ATX78074.1"/>
    </source>
</evidence>
<dbReference type="RefSeq" id="WP_158524403.1">
    <property type="nucleotide sequence ID" value="NZ_CP011797.1"/>
</dbReference>
<evidence type="ECO:0000256" key="1">
    <source>
        <dbReference type="ARBA" id="ARBA00001970"/>
    </source>
</evidence>
<reference evidence="15 16" key="1">
    <citation type="journal article" date="2017" name="Environ. Microbiol.">
        <title>Genomic and physiological analyses of 'Reinekea forsetii' reveal a versatile opportunistic lifestyle during spring algae blooms.</title>
        <authorList>
            <person name="Avci B."/>
            <person name="Hahnke R.L."/>
            <person name="Chafee M."/>
            <person name="Fischer T."/>
            <person name="Gruber-Vodicka H."/>
            <person name="Tegetmeyer H.E."/>
            <person name="Harder J."/>
            <person name="Fuchs B.M."/>
            <person name="Amann R.I."/>
            <person name="Teeling H."/>
        </authorList>
    </citation>
    <scope>NUCLEOTIDE SEQUENCE [LARGE SCALE GENOMIC DNA]</scope>
    <source>
        <strain evidence="15 16">Hel1_31_D35</strain>
    </source>
</reference>
<dbReference type="Pfam" id="PF01292">
    <property type="entry name" value="Ni_hydr_CYTB"/>
    <property type="match status" value="1"/>
</dbReference>
<evidence type="ECO:0000256" key="8">
    <source>
        <dbReference type="ARBA" id="ARBA00022982"/>
    </source>
</evidence>